<name>A0A1H4Y599_9PSEU</name>
<feature type="DNA-binding region" description="H-T-H motif" evidence="4">
    <location>
        <begin position="69"/>
        <end position="88"/>
    </location>
</feature>
<protein>
    <submittedName>
        <fullName evidence="7">DNA-binding transcriptional regulator, AcrR family</fullName>
    </submittedName>
</protein>
<dbReference type="RefSeq" id="WP_244170421.1">
    <property type="nucleotide sequence ID" value="NZ_FNSO01000004.1"/>
</dbReference>
<dbReference type="Proteomes" id="UP000199622">
    <property type="component" value="Unassembled WGS sequence"/>
</dbReference>
<dbReference type="InterPro" id="IPR041490">
    <property type="entry name" value="KstR2_TetR_C"/>
</dbReference>
<dbReference type="PANTHER" id="PTHR30055:SF234">
    <property type="entry name" value="HTH-TYPE TRANSCRIPTIONAL REGULATOR BETI"/>
    <property type="match status" value="1"/>
</dbReference>
<dbReference type="STRING" id="208445.SAMN04489727_6515"/>
<evidence type="ECO:0000256" key="3">
    <source>
        <dbReference type="ARBA" id="ARBA00023163"/>
    </source>
</evidence>
<dbReference type="SUPFAM" id="SSF48498">
    <property type="entry name" value="Tetracyclin repressor-like, C-terminal domain"/>
    <property type="match status" value="1"/>
</dbReference>
<dbReference type="SUPFAM" id="SSF46689">
    <property type="entry name" value="Homeodomain-like"/>
    <property type="match status" value="1"/>
</dbReference>
<dbReference type="Gene3D" id="1.10.357.10">
    <property type="entry name" value="Tetracycline Repressor, domain 2"/>
    <property type="match status" value="1"/>
</dbReference>
<keyword evidence="8" id="KW-1185">Reference proteome</keyword>
<dbReference type="EMBL" id="FNSO01000004">
    <property type="protein sequence ID" value="SED12321.1"/>
    <property type="molecule type" value="Genomic_DNA"/>
</dbReference>
<dbReference type="PROSITE" id="PS50977">
    <property type="entry name" value="HTH_TETR_2"/>
    <property type="match status" value="1"/>
</dbReference>
<reference evidence="8" key="1">
    <citation type="submission" date="2016-10" db="EMBL/GenBank/DDBJ databases">
        <authorList>
            <person name="Varghese N."/>
            <person name="Submissions S."/>
        </authorList>
    </citation>
    <scope>NUCLEOTIDE SEQUENCE [LARGE SCALE GENOMIC DNA]</scope>
    <source>
        <strain evidence="8">DSM 44544</strain>
    </source>
</reference>
<evidence type="ECO:0000313" key="7">
    <source>
        <dbReference type="EMBL" id="SED12321.1"/>
    </source>
</evidence>
<feature type="region of interest" description="Disordered" evidence="5">
    <location>
        <begin position="1"/>
        <end position="47"/>
    </location>
</feature>
<dbReference type="InterPro" id="IPR050109">
    <property type="entry name" value="HTH-type_TetR-like_transc_reg"/>
</dbReference>
<evidence type="ECO:0000256" key="5">
    <source>
        <dbReference type="SAM" id="MobiDB-lite"/>
    </source>
</evidence>
<dbReference type="Pfam" id="PF17932">
    <property type="entry name" value="TetR_C_24"/>
    <property type="match status" value="1"/>
</dbReference>
<evidence type="ECO:0000256" key="1">
    <source>
        <dbReference type="ARBA" id="ARBA00023015"/>
    </source>
</evidence>
<dbReference type="InterPro" id="IPR001647">
    <property type="entry name" value="HTH_TetR"/>
</dbReference>
<evidence type="ECO:0000256" key="2">
    <source>
        <dbReference type="ARBA" id="ARBA00023125"/>
    </source>
</evidence>
<feature type="domain" description="HTH tetR-type" evidence="6">
    <location>
        <begin position="46"/>
        <end position="106"/>
    </location>
</feature>
<accession>A0A1H4Y599</accession>
<dbReference type="Gene3D" id="1.10.10.60">
    <property type="entry name" value="Homeodomain-like"/>
    <property type="match status" value="1"/>
</dbReference>
<organism evidence="7 8">
    <name type="scientific">Amycolatopsis tolypomycina</name>
    <dbReference type="NCBI Taxonomy" id="208445"/>
    <lineage>
        <taxon>Bacteria</taxon>
        <taxon>Bacillati</taxon>
        <taxon>Actinomycetota</taxon>
        <taxon>Actinomycetes</taxon>
        <taxon>Pseudonocardiales</taxon>
        <taxon>Pseudonocardiaceae</taxon>
        <taxon>Amycolatopsis</taxon>
    </lineage>
</organism>
<keyword evidence="1" id="KW-0805">Transcription regulation</keyword>
<sequence length="265" mass="28983">MTERSGNASKSAKPESQRRARPKSEAGRRSPKKPADTTTRPTSRRELVENEIFEQAARLFAERGFAGTNLQDIADAMGITRPALYYYVKSKDDLLAKLVAQMTEAPAAEIEALAQDGSLDPVTRLRKIAHLIAFQRAGNPSRFQLLLRSEADLPPAAAKANRAGQRAALTGLMHVMEQGVLQGRFRPVDTRAAALAVAGMCNWVAWWHHPGGSLHTDEEAAELVADMAVAMVIRPDDRIPEVSGPKAALALLRQDLDYLERVLDA</sequence>
<feature type="compositionally biased region" description="Basic and acidic residues" evidence="5">
    <location>
        <begin position="12"/>
        <end position="28"/>
    </location>
</feature>
<dbReference type="InterPro" id="IPR036271">
    <property type="entry name" value="Tet_transcr_reg_TetR-rel_C_sf"/>
</dbReference>
<feature type="compositionally biased region" description="Polar residues" evidence="5">
    <location>
        <begin position="1"/>
        <end position="10"/>
    </location>
</feature>
<dbReference type="Pfam" id="PF00440">
    <property type="entry name" value="TetR_N"/>
    <property type="match status" value="1"/>
</dbReference>
<evidence type="ECO:0000259" key="6">
    <source>
        <dbReference type="PROSITE" id="PS50977"/>
    </source>
</evidence>
<dbReference type="AlphaFoldDB" id="A0A1H4Y599"/>
<dbReference type="GO" id="GO:0000976">
    <property type="term" value="F:transcription cis-regulatory region binding"/>
    <property type="evidence" value="ECO:0007669"/>
    <property type="project" value="TreeGrafter"/>
</dbReference>
<keyword evidence="3" id="KW-0804">Transcription</keyword>
<keyword evidence="2 4" id="KW-0238">DNA-binding</keyword>
<evidence type="ECO:0000256" key="4">
    <source>
        <dbReference type="PROSITE-ProRule" id="PRU00335"/>
    </source>
</evidence>
<evidence type="ECO:0000313" key="8">
    <source>
        <dbReference type="Proteomes" id="UP000199622"/>
    </source>
</evidence>
<dbReference type="GO" id="GO:0003700">
    <property type="term" value="F:DNA-binding transcription factor activity"/>
    <property type="evidence" value="ECO:0007669"/>
    <property type="project" value="TreeGrafter"/>
</dbReference>
<gene>
    <name evidence="7" type="ORF">SAMN04489727_6515</name>
</gene>
<proteinExistence type="predicted"/>
<dbReference type="PRINTS" id="PR00455">
    <property type="entry name" value="HTHTETR"/>
</dbReference>
<dbReference type="PANTHER" id="PTHR30055">
    <property type="entry name" value="HTH-TYPE TRANSCRIPTIONAL REGULATOR RUTR"/>
    <property type="match status" value="1"/>
</dbReference>
<dbReference type="InterPro" id="IPR009057">
    <property type="entry name" value="Homeodomain-like_sf"/>
</dbReference>